<dbReference type="Gene3D" id="3.90.79.10">
    <property type="entry name" value="Nucleoside Triphosphate Pyrophosphohydrolase"/>
    <property type="match status" value="1"/>
</dbReference>
<dbReference type="PROSITE" id="PS51462">
    <property type="entry name" value="NUDIX"/>
    <property type="match status" value="1"/>
</dbReference>
<dbReference type="SUPFAM" id="SSF55811">
    <property type="entry name" value="Nudix"/>
    <property type="match status" value="1"/>
</dbReference>
<accession>A0A0B2A7M5</accession>
<name>A0A0B2A7M5_9MICO</name>
<dbReference type="InterPro" id="IPR000086">
    <property type="entry name" value="NUDIX_hydrolase_dom"/>
</dbReference>
<dbReference type="GO" id="GO:0016787">
    <property type="term" value="F:hydrolase activity"/>
    <property type="evidence" value="ECO:0007669"/>
    <property type="project" value="UniProtKB-KW"/>
</dbReference>
<comment type="caution">
    <text evidence="3">The sequence shown here is derived from an EMBL/GenBank/DDBJ whole genome shotgun (WGS) entry which is preliminary data.</text>
</comment>
<dbReference type="RefSeq" id="WP_039396082.1">
    <property type="nucleotide sequence ID" value="NZ_JTDK01000005.1"/>
</dbReference>
<feature type="domain" description="Nudix hydrolase" evidence="2">
    <location>
        <begin position="50"/>
        <end position="182"/>
    </location>
</feature>
<dbReference type="STRING" id="1348253.LK09_03535"/>
<organism evidence="3 4">
    <name type="scientific">Microbacterium mangrovi</name>
    <dbReference type="NCBI Taxonomy" id="1348253"/>
    <lineage>
        <taxon>Bacteria</taxon>
        <taxon>Bacillati</taxon>
        <taxon>Actinomycetota</taxon>
        <taxon>Actinomycetes</taxon>
        <taxon>Micrococcales</taxon>
        <taxon>Microbacteriaceae</taxon>
        <taxon>Microbacterium</taxon>
    </lineage>
</organism>
<dbReference type="PANTHER" id="PTHR11839:SF31">
    <property type="entry name" value="ADP-RIBOSE PYROPHOSPHATASE"/>
    <property type="match status" value="1"/>
</dbReference>
<dbReference type="AlphaFoldDB" id="A0A0B2A7M5"/>
<evidence type="ECO:0000259" key="2">
    <source>
        <dbReference type="PROSITE" id="PS51462"/>
    </source>
</evidence>
<dbReference type="GO" id="GO:0006753">
    <property type="term" value="P:nucleoside phosphate metabolic process"/>
    <property type="evidence" value="ECO:0007669"/>
    <property type="project" value="TreeGrafter"/>
</dbReference>
<gene>
    <name evidence="3" type="ORF">LK09_03535</name>
</gene>
<evidence type="ECO:0000313" key="3">
    <source>
        <dbReference type="EMBL" id="KHK99105.1"/>
    </source>
</evidence>
<keyword evidence="4" id="KW-1185">Reference proteome</keyword>
<dbReference type="EMBL" id="JTDK01000005">
    <property type="protein sequence ID" value="KHK99105.1"/>
    <property type="molecule type" value="Genomic_DNA"/>
</dbReference>
<sequence>MTNASVAADLRDEPFEPTVLESTVAMHGRVWDIRRDVVAYGDGELVREWMVHPGAVAIVAVDDDQRVLLIQQYRHPLRHRDWEVPAGLLDIPGEDPLEAAKRELAEEADLEATDWEPLTSIWSSPGSNSEIVHIYLARGVTTLEAFAREAEEADIRAEWVPLDAAVDAVMGGRMHNGILVAGILAAARRLQA</sequence>
<proteinExistence type="predicted"/>
<dbReference type="Proteomes" id="UP000031030">
    <property type="component" value="Unassembled WGS sequence"/>
</dbReference>
<dbReference type="GO" id="GO:0019693">
    <property type="term" value="P:ribose phosphate metabolic process"/>
    <property type="evidence" value="ECO:0007669"/>
    <property type="project" value="TreeGrafter"/>
</dbReference>
<dbReference type="Pfam" id="PF00293">
    <property type="entry name" value="NUDIX"/>
    <property type="match status" value="1"/>
</dbReference>
<dbReference type="InterPro" id="IPR015797">
    <property type="entry name" value="NUDIX_hydrolase-like_dom_sf"/>
</dbReference>
<dbReference type="GO" id="GO:0005829">
    <property type="term" value="C:cytosol"/>
    <property type="evidence" value="ECO:0007669"/>
    <property type="project" value="TreeGrafter"/>
</dbReference>
<reference evidence="3 4" key="1">
    <citation type="submission" date="2014-11" db="EMBL/GenBank/DDBJ databases">
        <title>Genome sequence of Microbacterium mangrovi MUSC 115(T).</title>
        <authorList>
            <person name="Lee L.-H."/>
        </authorList>
    </citation>
    <scope>NUCLEOTIDE SEQUENCE [LARGE SCALE GENOMIC DNA]</scope>
    <source>
        <strain evidence="3 4">MUSC 115</strain>
    </source>
</reference>
<protein>
    <submittedName>
        <fullName evidence="3">ADP-ribose pyrophosphatase</fullName>
    </submittedName>
</protein>
<dbReference type="PANTHER" id="PTHR11839">
    <property type="entry name" value="UDP/ADP-SUGAR PYROPHOSPHATASE"/>
    <property type="match status" value="1"/>
</dbReference>
<keyword evidence="1" id="KW-0378">Hydrolase</keyword>
<evidence type="ECO:0000256" key="1">
    <source>
        <dbReference type="ARBA" id="ARBA00022801"/>
    </source>
</evidence>
<dbReference type="CDD" id="cd24158">
    <property type="entry name" value="NUDIX_ADPRase_Rv1700"/>
    <property type="match status" value="1"/>
</dbReference>
<evidence type="ECO:0000313" key="4">
    <source>
        <dbReference type="Proteomes" id="UP000031030"/>
    </source>
</evidence>
<dbReference type="OrthoDB" id="9806150at2"/>